<dbReference type="SUPFAM" id="SSF48264">
    <property type="entry name" value="Cytochrome P450"/>
    <property type="match status" value="1"/>
</dbReference>
<accession>A0A317FM63</accession>
<evidence type="ECO:0000256" key="8">
    <source>
        <dbReference type="RuleBase" id="RU000461"/>
    </source>
</evidence>
<name>A0A317FM63_9PROT</name>
<organism evidence="9 10">
    <name type="scientific">Falsiroseomonas bella</name>
    <dbReference type="NCBI Taxonomy" id="2184016"/>
    <lineage>
        <taxon>Bacteria</taxon>
        <taxon>Pseudomonadati</taxon>
        <taxon>Pseudomonadota</taxon>
        <taxon>Alphaproteobacteria</taxon>
        <taxon>Acetobacterales</taxon>
        <taxon>Roseomonadaceae</taxon>
        <taxon>Falsiroseomonas</taxon>
    </lineage>
</organism>
<dbReference type="PANTHER" id="PTHR24291">
    <property type="entry name" value="CYTOCHROME P450 FAMILY 4"/>
    <property type="match status" value="1"/>
</dbReference>
<dbReference type="OrthoDB" id="9764248at2"/>
<dbReference type="InterPro" id="IPR050196">
    <property type="entry name" value="Cytochrome_P450_Monoox"/>
</dbReference>
<dbReference type="PROSITE" id="PS00086">
    <property type="entry name" value="CYTOCHROME_P450"/>
    <property type="match status" value="1"/>
</dbReference>
<evidence type="ECO:0000256" key="2">
    <source>
        <dbReference type="ARBA" id="ARBA00022617"/>
    </source>
</evidence>
<comment type="caution">
    <text evidence="9">The sequence shown here is derived from an EMBL/GenBank/DDBJ whole genome shotgun (WGS) entry which is preliminary data.</text>
</comment>
<dbReference type="PRINTS" id="PR00385">
    <property type="entry name" value="P450"/>
</dbReference>
<evidence type="ECO:0000256" key="1">
    <source>
        <dbReference type="ARBA" id="ARBA00010617"/>
    </source>
</evidence>
<keyword evidence="3 7" id="KW-0479">Metal-binding</keyword>
<comment type="cofactor">
    <cofactor evidence="7">
        <name>heme</name>
        <dbReference type="ChEBI" id="CHEBI:30413"/>
    </cofactor>
</comment>
<dbReference type="InterPro" id="IPR002401">
    <property type="entry name" value="Cyt_P450_E_grp-I"/>
</dbReference>
<keyword evidence="6 8" id="KW-0503">Monooxygenase</keyword>
<proteinExistence type="inferred from homology"/>
<sequence length="473" mass="52968">MTDAPTIEDAPARRADAAGWAPFIPPYTPPWPALPSLVRAMLRGDGDLLSLLPREAYHMKIGPLGYSRRSIVVVNEPSMVRHVLADPEGIFPKSDLMVHALEPLIGDSIFVSSGATWRRQRKVIDPALSMMRVNRAFPAMEAGCADAESEYDRHAEHGTPFSLDLAMSHLTADIICRTVFTTTLHSKTAHDVFDAFTEFERRVAQVEIRRLIWDKAWTRAPQKAPVLEACATIRARIGELLDTHLDAGASFDDIAQQVIEARDDVGAKAFTREELIDQLGVLFLAGHETSASALTWVFAILATQPALVARLRAEVEEVTGGGPIEFHHIKRLTLTRNIFRETLRLYPPITFLPRVANEATALNGYRLKKGALVMVAPWVLHRHRLYWKDPNRFDPDRFLPEREQEITSGAYIPFGIGPRICAGAAFATIEATLLIARLFRRFDWTLDAPERIRPAARLTTRPVEQVMCRVRPA</sequence>
<keyword evidence="10" id="KW-1185">Reference proteome</keyword>
<evidence type="ECO:0000313" key="10">
    <source>
        <dbReference type="Proteomes" id="UP000245765"/>
    </source>
</evidence>
<keyword evidence="2 7" id="KW-0349">Heme</keyword>
<dbReference type="Proteomes" id="UP000245765">
    <property type="component" value="Unassembled WGS sequence"/>
</dbReference>
<keyword evidence="4 8" id="KW-0560">Oxidoreductase</keyword>
<dbReference type="InterPro" id="IPR036396">
    <property type="entry name" value="Cyt_P450_sf"/>
</dbReference>
<evidence type="ECO:0000256" key="7">
    <source>
        <dbReference type="PIRSR" id="PIRSR602401-1"/>
    </source>
</evidence>
<dbReference type="GO" id="GO:0004497">
    <property type="term" value="F:monooxygenase activity"/>
    <property type="evidence" value="ECO:0007669"/>
    <property type="project" value="UniProtKB-KW"/>
</dbReference>
<gene>
    <name evidence="9" type="ORF">DFH01_07340</name>
</gene>
<dbReference type="PANTHER" id="PTHR24291:SF50">
    <property type="entry name" value="BIFUNCTIONAL ALBAFLAVENONE MONOOXYGENASE_TERPENE SYNTHASE"/>
    <property type="match status" value="1"/>
</dbReference>
<evidence type="ECO:0000256" key="6">
    <source>
        <dbReference type="ARBA" id="ARBA00023033"/>
    </source>
</evidence>
<dbReference type="Gene3D" id="1.10.630.10">
    <property type="entry name" value="Cytochrome P450"/>
    <property type="match status" value="1"/>
</dbReference>
<reference evidence="10" key="1">
    <citation type="submission" date="2018-05" db="EMBL/GenBank/DDBJ databases">
        <authorList>
            <person name="Du Z."/>
            <person name="Wang X."/>
        </authorList>
    </citation>
    <scope>NUCLEOTIDE SEQUENCE [LARGE SCALE GENOMIC DNA]</scope>
    <source>
        <strain evidence="10">CQN31</strain>
    </source>
</reference>
<dbReference type="Pfam" id="PF00067">
    <property type="entry name" value="p450"/>
    <property type="match status" value="1"/>
</dbReference>
<dbReference type="GO" id="GO:0005506">
    <property type="term" value="F:iron ion binding"/>
    <property type="evidence" value="ECO:0007669"/>
    <property type="project" value="InterPro"/>
</dbReference>
<comment type="similarity">
    <text evidence="1 8">Belongs to the cytochrome P450 family.</text>
</comment>
<evidence type="ECO:0000256" key="4">
    <source>
        <dbReference type="ARBA" id="ARBA00023002"/>
    </source>
</evidence>
<dbReference type="GO" id="GO:0020037">
    <property type="term" value="F:heme binding"/>
    <property type="evidence" value="ECO:0007669"/>
    <property type="project" value="InterPro"/>
</dbReference>
<dbReference type="GO" id="GO:0016705">
    <property type="term" value="F:oxidoreductase activity, acting on paired donors, with incorporation or reduction of molecular oxygen"/>
    <property type="evidence" value="ECO:0007669"/>
    <property type="project" value="InterPro"/>
</dbReference>
<dbReference type="EMBL" id="QGNA01000001">
    <property type="protein sequence ID" value="PWS39049.1"/>
    <property type="molecule type" value="Genomic_DNA"/>
</dbReference>
<dbReference type="InterPro" id="IPR017972">
    <property type="entry name" value="Cyt_P450_CS"/>
</dbReference>
<protein>
    <submittedName>
        <fullName evidence="9">Cytochrome P450</fullName>
    </submittedName>
</protein>
<evidence type="ECO:0000256" key="3">
    <source>
        <dbReference type="ARBA" id="ARBA00022723"/>
    </source>
</evidence>
<dbReference type="AlphaFoldDB" id="A0A317FM63"/>
<keyword evidence="5 7" id="KW-0408">Iron</keyword>
<evidence type="ECO:0000313" key="9">
    <source>
        <dbReference type="EMBL" id="PWS39049.1"/>
    </source>
</evidence>
<dbReference type="InterPro" id="IPR001128">
    <property type="entry name" value="Cyt_P450"/>
</dbReference>
<dbReference type="PRINTS" id="PR00463">
    <property type="entry name" value="EP450I"/>
</dbReference>
<dbReference type="RefSeq" id="WP_109869670.1">
    <property type="nucleotide sequence ID" value="NZ_QGNA01000001.1"/>
</dbReference>
<feature type="binding site" description="axial binding residue" evidence="7">
    <location>
        <position position="421"/>
    </location>
    <ligand>
        <name>heme</name>
        <dbReference type="ChEBI" id="CHEBI:30413"/>
    </ligand>
    <ligandPart>
        <name>Fe</name>
        <dbReference type="ChEBI" id="CHEBI:18248"/>
    </ligandPart>
</feature>
<evidence type="ECO:0000256" key="5">
    <source>
        <dbReference type="ARBA" id="ARBA00023004"/>
    </source>
</evidence>